<proteinExistence type="inferred from homology"/>
<sequence>MELALQAPATLPRSKFHTPPYSYSNAIFTSRPEKQTSFSQFSQSIFREAHSPFRFRPRTRSSVLKDQLVSISDDEFVEEGEIDGEETSSSYSDDEPSFLSLNEKPDRNLTLLDDYEMEELGYACDRNHRSGKPNVGKSTLVNQLLGQKLSIVTDKPQTTRHRILGICSGPEYQVILYDTPGVIEKKMHKLDSMMMKNVRSAAINADCVLVVVDACTAPQKIDEVLEEGVGDLKEMPPTLLVLNKKDLIKPGEIAKKLEWFEKFTNVDEVIPVSAKYGHGMEDVKEWILSKLPLGPAYYPKDIVSEHPERFFVSEIVREKIFMQYRNEVPYACQVNVVSYKSRPGAKDFIQAEIVVEKNSQKIILIGKEGKALKLLATAARLDIEDFLQKKVYLEVEVKVRENWRQDEGLLKHYGYEGRIQAL</sequence>
<evidence type="ECO:0000256" key="2">
    <source>
        <dbReference type="ARBA" id="ARBA00007921"/>
    </source>
</evidence>
<dbReference type="GO" id="GO:0043024">
    <property type="term" value="F:ribosomal small subunit binding"/>
    <property type="evidence" value="ECO:0007669"/>
    <property type="project" value="TreeGrafter"/>
</dbReference>
<feature type="compositionally biased region" description="Acidic residues" evidence="8">
    <location>
        <begin position="80"/>
        <end position="96"/>
    </location>
</feature>
<dbReference type="InterPro" id="IPR015946">
    <property type="entry name" value="KH_dom-like_a/b"/>
</dbReference>
<keyword evidence="4" id="KW-0694">RNA-binding</keyword>
<dbReference type="NCBIfam" id="NF000908">
    <property type="entry name" value="PRK00089.1"/>
    <property type="match status" value="1"/>
</dbReference>
<dbReference type="GO" id="GO:0019843">
    <property type="term" value="F:rRNA binding"/>
    <property type="evidence" value="ECO:0007669"/>
    <property type="project" value="TreeGrafter"/>
</dbReference>
<dbReference type="RefSeq" id="XP_022136831.1">
    <property type="nucleotide sequence ID" value="XM_022281139.1"/>
</dbReference>
<accession>A0A6J1C4L6</accession>
<dbReference type="InterPro" id="IPR004044">
    <property type="entry name" value="KH_dom_type_2"/>
</dbReference>
<name>A0A6J1C4L6_MOMCH</name>
<comment type="similarity">
    <text evidence="2 7">Belongs to the TRAFAC class TrmE-Era-EngA-EngB-Septin-like GTPase superfamily. Era GTPase family.</text>
</comment>
<dbReference type="CDD" id="cd22534">
    <property type="entry name" value="KH-II_Era"/>
    <property type="match status" value="1"/>
</dbReference>
<dbReference type="GO" id="GO:0042644">
    <property type="term" value="C:chloroplast nucleoid"/>
    <property type="evidence" value="ECO:0007669"/>
    <property type="project" value="UniProtKB-SubCell"/>
</dbReference>
<comment type="function">
    <text evidence="6">Nuclear genome-encoded probable GTPase involved in ribosome biogenesis in chloroplasts. Plays a role in 16S rRNA maturation in plastids and may contribute to the assembly of the small (30S) ribosomal subunit.</text>
</comment>
<feature type="region of interest" description="G5" evidence="7">
    <location>
        <begin position="272"/>
        <end position="274"/>
    </location>
</feature>
<dbReference type="PANTHER" id="PTHR42698">
    <property type="entry name" value="GTPASE ERA"/>
    <property type="match status" value="1"/>
</dbReference>
<keyword evidence="3 7" id="KW-0547">Nucleotide-binding</keyword>
<evidence type="ECO:0000313" key="11">
    <source>
        <dbReference type="RefSeq" id="XP_022136831.1"/>
    </source>
</evidence>
<dbReference type="GO" id="GO:0000028">
    <property type="term" value="P:ribosomal small subunit assembly"/>
    <property type="evidence" value="ECO:0007669"/>
    <property type="project" value="TreeGrafter"/>
</dbReference>
<dbReference type="InterPro" id="IPR006073">
    <property type="entry name" value="GTP-bd"/>
</dbReference>
<feature type="region of interest" description="G1" evidence="7">
    <location>
        <begin position="131"/>
        <end position="138"/>
    </location>
</feature>
<dbReference type="GO" id="GO:0005525">
    <property type="term" value="F:GTP binding"/>
    <property type="evidence" value="ECO:0007669"/>
    <property type="project" value="UniProtKB-UniRule"/>
</dbReference>
<dbReference type="Gene3D" id="3.40.50.300">
    <property type="entry name" value="P-loop containing nucleotide triphosphate hydrolases"/>
    <property type="match status" value="1"/>
</dbReference>
<evidence type="ECO:0000313" key="10">
    <source>
        <dbReference type="Proteomes" id="UP000504603"/>
    </source>
</evidence>
<dbReference type="PANTHER" id="PTHR42698:SF2">
    <property type="entry name" value="GTPASE ERA-LIKE, CHLOROPLASTIC"/>
    <property type="match status" value="1"/>
</dbReference>
<dbReference type="FunFam" id="3.40.50.300:FF:000094">
    <property type="entry name" value="GTPase Era"/>
    <property type="match status" value="1"/>
</dbReference>
<reference evidence="11" key="1">
    <citation type="submission" date="2025-08" db="UniProtKB">
        <authorList>
            <consortium name="RefSeq"/>
        </authorList>
    </citation>
    <scope>IDENTIFICATION</scope>
    <source>
        <strain evidence="11">OHB3-1</strain>
    </source>
</reference>
<dbReference type="PROSITE" id="PS51713">
    <property type="entry name" value="G_ERA"/>
    <property type="match status" value="1"/>
</dbReference>
<dbReference type="SUPFAM" id="SSF52540">
    <property type="entry name" value="P-loop containing nucleoside triphosphate hydrolases"/>
    <property type="match status" value="1"/>
</dbReference>
<dbReference type="Pfam" id="PF01926">
    <property type="entry name" value="MMR_HSR1"/>
    <property type="match status" value="1"/>
</dbReference>
<evidence type="ECO:0000256" key="6">
    <source>
        <dbReference type="ARBA" id="ARBA00057494"/>
    </source>
</evidence>
<dbReference type="InterPro" id="IPR005662">
    <property type="entry name" value="GTPase_Era-like"/>
</dbReference>
<dbReference type="Proteomes" id="UP000504603">
    <property type="component" value="Unplaced"/>
</dbReference>
<dbReference type="FunFam" id="3.30.300.20:FF:000003">
    <property type="entry name" value="GTPase Era"/>
    <property type="match status" value="1"/>
</dbReference>
<dbReference type="NCBIfam" id="TIGR00231">
    <property type="entry name" value="small_GTP"/>
    <property type="match status" value="1"/>
</dbReference>
<dbReference type="HAMAP" id="MF_00367">
    <property type="entry name" value="GTPase_Era"/>
    <property type="match status" value="1"/>
</dbReference>
<keyword evidence="10" id="KW-1185">Reference proteome</keyword>
<dbReference type="InterPro" id="IPR009019">
    <property type="entry name" value="KH_sf_prok-type"/>
</dbReference>
<protein>
    <submittedName>
        <fullName evidence="11">Uncharacterized protein LOC111008433 isoform X2</fullName>
    </submittedName>
</protein>
<evidence type="ECO:0000259" key="9">
    <source>
        <dbReference type="PROSITE" id="PS51713"/>
    </source>
</evidence>
<dbReference type="Pfam" id="PF07650">
    <property type="entry name" value="KH_2"/>
    <property type="match status" value="1"/>
</dbReference>
<dbReference type="InterPro" id="IPR005225">
    <property type="entry name" value="Small_GTP-bd"/>
</dbReference>
<keyword evidence="5 7" id="KW-0342">GTP-binding</keyword>
<evidence type="ECO:0000256" key="3">
    <source>
        <dbReference type="ARBA" id="ARBA00022741"/>
    </source>
</evidence>
<dbReference type="Gene3D" id="3.30.300.20">
    <property type="match status" value="1"/>
</dbReference>
<feature type="region of interest" description="G3" evidence="7">
    <location>
        <begin position="178"/>
        <end position="181"/>
    </location>
</feature>
<evidence type="ECO:0000256" key="5">
    <source>
        <dbReference type="ARBA" id="ARBA00023134"/>
    </source>
</evidence>
<evidence type="ECO:0000256" key="4">
    <source>
        <dbReference type="ARBA" id="ARBA00022884"/>
    </source>
</evidence>
<gene>
    <name evidence="11" type="primary">LOC111008433</name>
</gene>
<evidence type="ECO:0000256" key="8">
    <source>
        <dbReference type="SAM" id="MobiDB-lite"/>
    </source>
</evidence>
<feature type="region of interest" description="G4" evidence="7">
    <location>
        <begin position="243"/>
        <end position="246"/>
    </location>
</feature>
<evidence type="ECO:0000256" key="1">
    <source>
        <dbReference type="ARBA" id="ARBA00004595"/>
    </source>
</evidence>
<dbReference type="GeneID" id="111008433"/>
<organism evidence="10 11">
    <name type="scientific">Momordica charantia</name>
    <name type="common">Bitter gourd</name>
    <name type="synonym">Balsam pear</name>
    <dbReference type="NCBI Taxonomy" id="3673"/>
    <lineage>
        <taxon>Eukaryota</taxon>
        <taxon>Viridiplantae</taxon>
        <taxon>Streptophyta</taxon>
        <taxon>Embryophyta</taxon>
        <taxon>Tracheophyta</taxon>
        <taxon>Spermatophyta</taxon>
        <taxon>Magnoliopsida</taxon>
        <taxon>eudicotyledons</taxon>
        <taxon>Gunneridae</taxon>
        <taxon>Pentapetalae</taxon>
        <taxon>rosids</taxon>
        <taxon>fabids</taxon>
        <taxon>Cucurbitales</taxon>
        <taxon>Cucurbitaceae</taxon>
        <taxon>Momordiceae</taxon>
        <taxon>Momordica</taxon>
    </lineage>
</organism>
<dbReference type="InterPro" id="IPR027417">
    <property type="entry name" value="P-loop_NTPase"/>
</dbReference>
<feature type="domain" description="Era-type G" evidence="9">
    <location>
        <begin position="131"/>
        <end position="293"/>
    </location>
</feature>
<dbReference type="AlphaFoldDB" id="A0A6J1C4L6"/>
<comment type="subcellular location">
    <subcellularLocation>
        <location evidence="1">Plastid</location>
        <location evidence="1">Chloroplast stroma</location>
        <location evidence="1">Chloroplast nucleoid</location>
    </subcellularLocation>
</comment>
<dbReference type="NCBIfam" id="TIGR00436">
    <property type="entry name" value="era"/>
    <property type="match status" value="1"/>
</dbReference>
<evidence type="ECO:0000256" key="7">
    <source>
        <dbReference type="PROSITE-ProRule" id="PRU01050"/>
    </source>
</evidence>
<dbReference type="SUPFAM" id="SSF54814">
    <property type="entry name" value="Prokaryotic type KH domain (KH-domain type II)"/>
    <property type="match status" value="1"/>
</dbReference>
<dbReference type="InterPro" id="IPR030388">
    <property type="entry name" value="G_ERA_dom"/>
</dbReference>
<dbReference type="CDD" id="cd04163">
    <property type="entry name" value="Era"/>
    <property type="match status" value="1"/>
</dbReference>
<feature type="region of interest" description="G2" evidence="7">
    <location>
        <begin position="157"/>
        <end position="161"/>
    </location>
</feature>
<feature type="region of interest" description="Disordered" evidence="8">
    <location>
        <begin position="80"/>
        <end position="99"/>
    </location>
</feature>